<organism evidence="4 5">
    <name type="scientific">Geothermobacter hydrogeniphilus</name>
    <dbReference type="NCBI Taxonomy" id="1969733"/>
    <lineage>
        <taxon>Bacteria</taxon>
        <taxon>Pseudomonadati</taxon>
        <taxon>Thermodesulfobacteriota</taxon>
        <taxon>Desulfuromonadia</taxon>
        <taxon>Desulfuromonadales</taxon>
        <taxon>Geothermobacteraceae</taxon>
        <taxon>Geothermobacter</taxon>
    </lineage>
</organism>
<dbReference type="InterPro" id="IPR000182">
    <property type="entry name" value="GNAT_dom"/>
</dbReference>
<dbReference type="Proteomes" id="UP000236340">
    <property type="component" value="Unassembled WGS sequence"/>
</dbReference>
<evidence type="ECO:0000313" key="4">
    <source>
        <dbReference type="EMBL" id="PNU21486.1"/>
    </source>
</evidence>
<accession>A0A2K2HDX8</accession>
<dbReference type="SUPFAM" id="SSF55729">
    <property type="entry name" value="Acyl-CoA N-acyltransferases (Nat)"/>
    <property type="match status" value="1"/>
</dbReference>
<evidence type="ECO:0000259" key="3">
    <source>
        <dbReference type="PROSITE" id="PS51186"/>
    </source>
</evidence>
<dbReference type="Gene3D" id="3.40.630.30">
    <property type="match status" value="1"/>
</dbReference>
<dbReference type="OrthoDB" id="5459937at2"/>
<dbReference type="PANTHER" id="PTHR43072:SF23">
    <property type="entry name" value="UPF0039 PROTEIN C11D3.02C"/>
    <property type="match status" value="1"/>
</dbReference>
<name>A0A2K2HDX8_9BACT</name>
<feature type="domain" description="N-acetyltransferase" evidence="3">
    <location>
        <begin position="1"/>
        <end position="163"/>
    </location>
</feature>
<gene>
    <name evidence="4" type="ORF">C2E25_01080</name>
</gene>
<keyword evidence="2" id="KW-0012">Acyltransferase</keyword>
<dbReference type="EMBL" id="PPFX01000002">
    <property type="protein sequence ID" value="PNU21486.1"/>
    <property type="molecule type" value="Genomic_DNA"/>
</dbReference>
<dbReference type="GO" id="GO:0016747">
    <property type="term" value="F:acyltransferase activity, transferring groups other than amino-acyl groups"/>
    <property type="evidence" value="ECO:0007669"/>
    <property type="project" value="InterPro"/>
</dbReference>
<dbReference type="CDD" id="cd04301">
    <property type="entry name" value="NAT_SF"/>
    <property type="match status" value="1"/>
</dbReference>
<dbReference type="PANTHER" id="PTHR43072">
    <property type="entry name" value="N-ACETYLTRANSFERASE"/>
    <property type="match status" value="1"/>
</dbReference>
<proteinExistence type="predicted"/>
<evidence type="ECO:0000256" key="1">
    <source>
        <dbReference type="ARBA" id="ARBA00022679"/>
    </source>
</evidence>
<dbReference type="Pfam" id="PF00583">
    <property type="entry name" value="Acetyltransf_1"/>
    <property type="match status" value="1"/>
</dbReference>
<dbReference type="RefSeq" id="WP_103113972.1">
    <property type="nucleotide sequence ID" value="NZ_PPFX01000002.1"/>
</dbReference>
<keyword evidence="1 4" id="KW-0808">Transferase</keyword>
<evidence type="ECO:0000313" key="5">
    <source>
        <dbReference type="Proteomes" id="UP000236340"/>
    </source>
</evidence>
<protein>
    <submittedName>
        <fullName evidence="4">N-acetyltransferase</fullName>
    </submittedName>
</protein>
<reference evidence="4 5" key="1">
    <citation type="journal article" date="2018" name="Genome Announc.">
        <title>Genome Sequence of Geothermobacter sp. HR-1 Iron Reducer from the Loihi Seamount.</title>
        <authorList>
            <person name="Smith H."/>
            <person name="Abuyen K."/>
            <person name="Tremblay J."/>
            <person name="Savalia P."/>
            <person name="Perez-Rodriguez I."/>
            <person name="Emerson D."/>
            <person name="Tully B."/>
            <person name="Amend J."/>
        </authorList>
    </citation>
    <scope>NUCLEOTIDE SEQUENCE [LARGE SCALE GENOMIC DNA]</scope>
    <source>
        <strain evidence="4 5">HR-1</strain>
    </source>
</reference>
<dbReference type="AlphaFoldDB" id="A0A2K2HDX8"/>
<evidence type="ECO:0000256" key="2">
    <source>
        <dbReference type="ARBA" id="ARBA00023315"/>
    </source>
</evidence>
<dbReference type="InterPro" id="IPR016181">
    <property type="entry name" value="Acyl_CoA_acyltransferase"/>
</dbReference>
<sequence length="163" mass="18621">MNFRNAEQHDWPTILAIYNQAVEESFCTADTEPATLDSRRDWLEQHSADRYPILLAEENGTVLGWCSLSPYRPGRRALAGVAEVSYYLDRQARGRGLAGKLLKQAILTARQQNFHTLIAILMDVNRPSRGLLEKFHFERWGHLPDVARFPEGCCGQYLYGLKI</sequence>
<comment type="caution">
    <text evidence="4">The sequence shown here is derived from an EMBL/GenBank/DDBJ whole genome shotgun (WGS) entry which is preliminary data.</text>
</comment>
<dbReference type="PROSITE" id="PS51186">
    <property type="entry name" value="GNAT"/>
    <property type="match status" value="1"/>
</dbReference>